<dbReference type="Gene3D" id="1.10.630.10">
    <property type="entry name" value="Cytochrome P450"/>
    <property type="match status" value="1"/>
</dbReference>
<dbReference type="OMA" id="VINEMFR"/>
<dbReference type="Proteomes" id="UP000053558">
    <property type="component" value="Unassembled WGS sequence"/>
</dbReference>
<evidence type="ECO:0000256" key="8">
    <source>
        <dbReference type="ARBA" id="ARBA00022989"/>
    </source>
</evidence>
<evidence type="ECO:0000256" key="4">
    <source>
        <dbReference type="ARBA" id="ARBA00010617"/>
    </source>
</evidence>
<evidence type="ECO:0000256" key="5">
    <source>
        <dbReference type="ARBA" id="ARBA00022617"/>
    </source>
</evidence>
<keyword evidence="8" id="KW-1133">Transmembrane helix</keyword>
<reference evidence="15" key="1">
    <citation type="journal article" date="2012" name="Science">
        <title>The Paleozoic origin of enzymatic lignin decomposition reconstructed from 31 fungal genomes.</title>
        <authorList>
            <person name="Floudas D."/>
            <person name="Binder M."/>
            <person name="Riley R."/>
            <person name="Barry K."/>
            <person name="Blanchette R.A."/>
            <person name="Henrissat B."/>
            <person name="Martinez A.T."/>
            <person name="Otillar R."/>
            <person name="Spatafora J.W."/>
            <person name="Yadav J.S."/>
            <person name="Aerts A."/>
            <person name="Benoit I."/>
            <person name="Boyd A."/>
            <person name="Carlson A."/>
            <person name="Copeland A."/>
            <person name="Coutinho P.M."/>
            <person name="de Vries R.P."/>
            <person name="Ferreira P."/>
            <person name="Findley K."/>
            <person name="Foster B."/>
            <person name="Gaskell J."/>
            <person name="Glotzer D."/>
            <person name="Gorecki P."/>
            <person name="Heitman J."/>
            <person name="Hesse C."/>
            <person name="Hori C."/>
            <person name="Igarashi K."/>
            <person name="Jurgens J.A."/>
            <person name="Kallen N."/>
            <person name="Kersten P."/>
            <person name="Kohler A."/>
            <person name="Kuees U."/>
            <person name="Kumar T.K.A."/>
            <person name="Kuo A."/>
            <person name="LaButti K."/>
            <person name="Larrondo L.F."/>
            <person name="Lindquist E."/>
            <person name="Ling A."/>
            <person name="Lombard V."/>
            <person name="Lucas S."/>
            <person name="Lundell T."/>
            <person name="Martin R."/>
            <person name="McLaughlin D.J."/>
            <person name="Morgenstern I."/>
            <person name="Morin E."/>
            <person name="Murat C."/>
            <person name="Nagy L.G."/>
            <person name="Nolan M."/>
            <person name="Ohm R.A."/>
            <person name="Patyshakuliyeva A."/>
            <person name="Rokas A."/>
            <person name="Ruiz-Duenas F.J."/>
            <person name="Sabat G."/>
            <person name="Salamov A."/>
            <person name="Samejima M."/>
            <person name="Schmutz J."/>
            <person name="Slot J.C."/>
            <person name="St John F."/>
            <person name="Stenlid J."/>
            <person name="Sun H."/>
            <person name="Sun S."/>
            <person name="Syed K."/>
            <person name="Tsang A."/>
            <person name="Wiebenga A."/>
            <person name="Young D."/>
            <person name="Pisabarro A."/>
            <person name="Eastwood D.C."/>
            <person name="Martin F."/>
            <person name="Cullen D."/>
            <person name="Grigoriev I.V."/>
            <person name="Hibbett D.S."/>
        </authorList>
    </citation>
    <scope>NUCLEOTIDE SEQUENCE [LARGE SCALE GENOMIC DNA]</scope>
    <source>
        <strain evidence="15">RWD-64-598 SS2</strain>
    </source>
</reference>
<comment type="subcellular location">
    <subcellularLocation>
        <location evidence="2">Membrane</location>
    </subcellularLocation>
</comment>
<evidence type="ECO:0000256" key="10">
    <source>
        <dbReference type="ARBA" id="ARBA00023004"/>
    </source>
</evidence>
<dbReference type="EMBL" id="JH711577">
    <property type="protein sequence ID" value="EIW81779.1"/>
    <property type="molecule type" value="Genomic_DNA"/>
</dbReference>
<name>A0A5M3MRJ9_CONPW</name>
<dbReference type="OrthoDB" id="1470350at2759"/>
<dbReference type="GO" id="GO:0004497">
    <property type="term" value="F:monooxygenase activity"/>
    <property type="evidence" value="ECO:0007669"/>
    <property type="project" value="UniProtKB-KW"/>
</dbReference>
<dbReference type="InterPro" id="IPR036396">
    <property type="entry name" value="Cyt_P450_sf"/>
</dbReference>
<dbReference type="InterPro" id="IPR002403">
    <property type="entry name" value="Cyt_P450_E_grp-IV"/>
</dbReference>
<keyword evidence="12" id="KW-0472">Membrane</keyword>
<evidence type="ECO:0000256" key="6">
    <source>
        <dbReference type="ARBA" id="ARBA00022692"/>
    </source>
</evidence>
<keyword evidence="9" id="KW-0560">Oxidoreductase</keyword>
<organism evidence="14 15">
    <name type="scientific">Coniophora puteana (strain RWD-64-598)</name>
    <name type="common">Brown rot fungus</name>
    <dbReference type="NCBI Taxonomy" id="741705"/>
    <lineage>
        <taxon>Eukaryota</taxon>
        <taxon>Fungi</taxon>
        <taxon>Dikarya</taxon>
        <taxon>Basidiomycota</taxon>
        <taxon>Agaricomycotina</taxon>
        <taxon>Agaricomycetes</taxon>
        <taxon>Agaricomycetidae</taxon>
        <taxon>Boletales</taxon>
        <taxon>Coniophorineae</taxon>
        <taxon>Coniophoraceae</taxon>
        <taxon>Coniophora</taxon>
    </lineage>
</organism>
<protein>
    <submittedName>
        <fullName evidence="14">Cytochrome P450</fullName>
    </submittedName>
</protein>
<evidence type="ECO:0000256" key="2">
    <source>
        <dbReference type="ARBA" id="ARBA00004370"/>
    </source>
</evidence>
<dbReference type="SUPFAM" id="SSF48264">
    <property type="entry name" value="Cytochrome P450"/>
    <property type="match status" value="1"/>
</dbReference>
<keyword evidence="10 13" id="KW-0408">Iron</keyword>
<evidence type="ECO:0000256" key="11">
    <source>
        <dbReference type="ARBA" id="ARBA00023033"/>
    </source>
</evidence>
<dbReference type="Pfam" id="PF00067">
    <property type="entry name" value="p450"/>
    <property type="match status" value="1"/>
</dbReference>
<dbReference type="GO" id="GO:0020037">
    <property type="term" value="F:heme binding"/>
    <property type="evidence" value="ECO:0007669"/>
    <property type="project" value="InterPro"/>
</dbReference>
<dbReference type="GeneID" id="19207613"/>
<dbReference type="RefSeq" id="XP_007767338.1">
    <property type="nucleotide sequence ID" value="XM_007769148.1"/>
</dbReference>
<keyword evidence="7 13" id="KW-0479">Metal-binding</keyword>
<comment type="similarity">
    <text evidence="4">Belongs to the cytochrome P450 family.</text>
</comment>
<keyword evidence="11" id="KW-0503">Monooxygenase</keyword>
<comment type="cofactor">
    <cofactor evidence="1 13">
        <name>heme</name>
        <dbReference type="ChEBI" id="CHEBI:30413"/>
    </cofactor>
</comment>
<accession>A0A5M3MRJ9</accession>
<dbReference type="KEGG" id="cput:CONPUDRAFT_53871"/>
<proteinExistence type="inferred from homology"/>
<evidence type="ECO:0000256" key="12">
    <source>
        <dbReference type="ARBA" id="ARBA00023136"/>
    </source>
</evidence>
<evidence type="ECO:0000256" key="3">
    <source>
        <dbReference type="ARBA" id="ARBA00004721"/>
    </source>
</evidence>
<evidence type="ECO:0000256" key="13">
    <source>
        <dbReference type="PIRSR" id="PIRSR602403-1"/>
    </source>
</evidence>
<dbReference type="AlphaFoldDB" id="A0A5M3MRJ9"/>
<gene>
    <name evidence="14" type="ORF">CONPUDRAFT_53871</name>
</gene>
<keyword evidence="6" id="KW-0812">Transmembrane</keyword>
<evidence type="ECO:0000256" key="7">
    <source>
        <dbReference type="ARBA" id="ARBA00022723"/>
    </source>
</evidence>
<dbReference type="GO" id="GO:0016020">
    <property type="term" value="C:membrane"/>
    <property type="evidence" value="ECO:0007669"/>
    <property type="project" value="UniProtKB-SubCell"/>
</dbReference>
<dbReference type="PANTHER" id="PTHR24305:SF166">
    <property type="entry name" value="CYTOCHROME P450 12A4, MITOCHONDRIAL-RELATED"/>
    <property type="match status" value="1"/>
</dbReference>
<evidence type="ECO:0000256" key="1">
    <source>
        <dbReference type="ARBA" id="ARBA00001971"/>
    </source>
</evidence>
<keyword evidence="5 13" id="KW-0349">Heme</keyword>
<dbReference type="PRINTS" id="PR00465">
    <property type="entry name" value="EP450IV"/>
</dbReference>
<dbReference type="PRINTS" id="PR00385">
    <property type="entry name" value="P450"/>
</dbReference>
<dbReference type="GO" id="GO:0005506">
    <property type="term" value="F:iron ion binding"/>
    <property type="evidence" value="ECO:0007669"/>
    <property type="project" value="InterPro"/>
</dbReference>
<dbReference type="GO" id="GO:0016705">
    <property type="term" value="F:oxidoreductase activity, acting on paired donors, with incorporation or reduction of molecular oxygen"/>
    <property type="evidence" value="ECO:0007669"/>
    <property type="project" value="InterPro"/>
</dbReference>
<comment type="pathway">
    <text evidence="3">Secondary metabolite biosynthesis; terpenoid biosynthesis.</text>
</comment>
<dbReference type="InterPro" id="IPR001128">
    <property type="entry name" value="Cyt_P450"/>
</dbReference>
<feature type="binding site" description="axial binding residue" evidence="13">
    <location>
        <position position="475"/>
    </location>
    <ligand>
        <name>heme</name>
        <dbReference type="ChEBI" id="CHEBI:30413"/>
    </ligand>
    <ligandPart>
        <name>Fe</name>
        <dbReference type="ChEBI" id="CHEBI:18248"/>
    </ligandPart>
</feature>
<evidence type="ECO:0000256" key="9">
    <source>
        <dbReference type="ARBA" id="ARBA00023002"/>
    </source>
</evidence>
<dbReference type="InterPro" id="IPR050121">
    <property type="entry name" value="Cytochrome_P450_monoxygenase"/>
</dbReference>
<evidence type="ECO:0000313" key="14">
    <source>
        <dbReference type="EMBL" id="EIW81779.1"/>
    </source>
</evidence>
<dbReference type="PANTHER" id="PTHR24305">
    <property type="entry name" value="CYTOCHROME P450"/>
    <property type="match status" value="1"/>
</dbReference>
<sequence length="538" mass="58668">MSLPFEFPNLDRVHSLLASADTSSLPLLAACGTILVAGSAIALNHSRNSAYTRLRGPPSDSLLWGVSQKLPLTEAATAWYTQWEAEYGHVYSIPYTLGKERIVLHDPKAVAHFFTMDNSVYVKSTFTRSVIRKIAGEGIFADALVGCRQRKVLSPAFSNAAIRALSHVFYDCANKRTPLSSATGPVTDSNSSIDSIGMGGFSHDFRSLAGEKPIVAQMFDANDTKSSFMNMAPMLALVLPLVNRIPGPFDSKIKELNDSLESIADGIWEKMRRDAGSEAVEEKSIVGRLLRAQGSDTSLQLSREEVLDEIKVLILAGYITTSTSLTWCLIELAKNQEAQKKLRDELRNYDTDEPSYDDLMDTTKLPYLDAVTHETLRLHPAATELDRVAAVDDAIPLSTPITDARGRTTDHIAVPRGTLVAVPIAAVNRSPAFWGPDAALFRPERWLGGAAEAGAAKDLVGHRHLLTFASGPRTCIGKMFALAEFKTVLSVLARNFAFEFEGGDAQKITILRGRTMPGRMFVGEDGKPFALKVKRVSA</sequence>
<evidence type="ECO:0000313" key="15">
    <source>
        <dbReference type="Proteomes" id="UP000053558"/>
    </source>
</evidence>
<comment type="caution">
    <text evidence="14">The sequence shown here is derived from an EMBL/GenBank/DDBJ whole genome shotgun (WGS) entry which is preliminary data.</text>
</comment>
<keyword evidence="15" id="KW-1185">Reference proteome</keyword>